<keyword evidence="1" id="KW-0677">Repeat</keyword>
<dbReference type="InterPro" id="IPR045865">
    <property type="entry name" value="ACT-like_dom_sf"/>
</dbReference>
<dbReference type="SUPFAM" id="SSF55021">
    <property type="entry name" value="ACT-like"/>
    <property type="match status" value="1"/>
</dbReference>
<protein>
    <submittedName>
        <fullName evidence="5">Acetoin utilization protein AcuB</fullName>
    </submittedName>
</protein>
<feature type="domain" description="CBS" evidence="3">
    <location>
        <begin position="7"/>
        <end position="64"/>
    </location>
</feature>
<dbReference type="InterPro" id="IPR002912">
    <property type="entry name" value="ACT_dom"/>
</dbReference>
<dbReference type="CDD" id="cd04584">
    <property type="entry name" value="CBS_pair_AcuB_like"/>
    <property type="match status" value="1"/>
</dbReference>
<dbReference type="PROSITE" id="PS51371">
    <property type="entry name" value="CBS"/>
    <property type="match status" value="2"/>
</dbReference>
<dbReference type="RefSeq" id="WP_113969776.1">
    <property type="nucleotide sequence ID" value="NZ_QNRJ01000007.1"/>
</dbReference>
<dbReference type="CDD" id="cd04883">
    <property type="entry name" value="ACT_AcuB"/>
    <property type="match status" value="1"/>
</dbReference>
<evidence type="ECO:0000256" key="1">
    <source>
        <dbReference type="ARBA" id="ARBA00022737"/>
    </source>
</evidence>
<dbReference type="SUPFAM" id="SSF54631">
    <property type="entry name" value="CBS-domain pair"/>
    <property type="match status" value="1"/>
</dbReference>
<dbReference type="InterPro" id="IPR000644">
    <property type="entry name" value="CBS_dom"/>
</dbReference>
<gene>
    <name evidence="5" type="ORF">DET59_10770</name>
</gene>
<evidence type="ECO:0000256" key="2">
    <source>
        <dbReference type="PROSITE-ProRule" id="PRU00703"/>
    </source>
</evidence>
<proteinExistence type="predicted"/>
<dbReference type="SMART" id="SM00116">
    <property type="entry name" value="CBS"/>
    <property type="match status" value="2"/>
</dbReference>
<dbReference type="AlphaFoldDB" id="A0A366END7"/>
<organism evidence="5 6">
    <name type="scientific">Rossellomorea aquimaris</name>
    <dbReference type="NCBI Taxonomy" id="189382"/>
    <lineage>
        <taxon>Bacteria</taxon>
        <taxon>Bacillati</taxon>
        <taxon>Bacillota</taxon>
        <taxon>Bacilli</taxon>
        <taxon>Bacillales</taxon>
        <taxon>Bacillaceae</taxon>
        <taxon>Rossellomorea</taxon>
    </lineage>
</organism>
<sequence>MIVEEIMKTKVETLCADDTIETAIKLMREKKIKHIPITNRDMEVIGIVSDRDVKDGTPSIFHDESSTSELQNPLKLIMKKDVITGHPLDFVEEVAALFYEHRISCLPILKEKKLVGIITETDLLYTLIQLTGAHQPGSQIEVKVPHKAGILYEVAGIIRRNNSNIQSVLVYPDKKDEQYKILVFRVRTMNPMNVINDLKKEGYDVLWPNMPGISS</sequence>
<dbReference type="PROSITE" id="PS51671">
    <property type="entry name" value="ACT"/>
    <property type="match status" value="1"/>
</dbReference>
<name>A0A366END7_9BACI</name>
<dbReference type="Gene3D" id="3.10.580.10">
    <property type="entry name" value="CBS-domain"/>
    <property type="match status" value="1"/>
</dbReference>
<feature type="domain" description="ACT" evidence="4">
    <location>
        <begin position="139"/>
        <end position="213"/>
    </location>
</feature>
<evidence type="ECO:0000313" key="6">
    <source>
        <dbReference type="Proteomes" id="UP000252118"/>
    </source>
</evidence>
<keyword evidence="2" id="KW-0129">CBS domain</keyword>
<dbReference type="PANTHER" id="PTHR48108:SF2">
    <property type="entry name" value="ACETOIN UTILIZATION PROTEIN ACUB"/>
    <property type="match status" value="1"/>
</dbReference>
<dbReference type="Pfam" id="PF00571">
    <property type="entry name" value="CBS"/>
    <property type="match status" value="2"/>
</dbReference>
<dbReference type="InterPro" id="IPR051462">
    <property type="entry name" value="CBS_domain-containing"/>
</dbReference>
<evidence type="ECO:0000313" key="5">
    <source>
        <dbReference type="EMBL" id="RBP03923.1"/>
    </source>
</evidence>
<reference evidence="5 6" key="1">
    <citation type="submission" date="2018-06" db="EMBL/GenBank/DDBJ databases">
        <title>Freshwater and sediment microbial communities from various areas in North America, analyzing microbe dynamics in response to fracking.</title>
        <authorList>
            <person name="Lamendella R."/>
        </authorList>
    </citation>
    <scope>NUCLEOTIDE SEQUENCE [LARGE SCALE GENOMIC DNA]</scope>
    <source>
        <strain evidence="5 6">97B</strain>
    </source>
</reference>
<dbReference type="InterPro" id="IPR046342">
    <property type="entry name" value="CBS_dom_sf"/>
</dbReference>
<dbReference type="OrthoDB" id="9781631at2"/>
<dbReference type="Proteomes" id="UP000252118">
    <property type="component" value="Unassembled WGS sequence"/>
</dbReference>
<evidence type="ECO:0000259" key="4">
    <source>
        <dbReference type="PROSITE" id="PS51671"/>
    </source>
</evidence>
<feature type="domain" description="CBS" evidence="3">
    <location>
        <begin position="78"/>
        <end position="136"/>
    </location>
</feature>
<dbReference type="Gene3D" id="3.30.70.260">
    <property type="match status" value="1"/>
</dbReference>
<dbReference type="PANTHER" id="PTHR48108">
    <property type="entry name" value="CBS DOMAIN-CONTAINING PROTEIN CBSX2, CHLOROPLASTIC"/>
    <property type="match status" value="1"/>
</dbReference>
<evidence type="ECO:0000259" key="3">
    <source>
        <dbReference type="PROSITE" id="PS51371"/>
    </source>
</evidence>
<comment type="caution">
    <text evidence="5">The sequence shown here is derived from an EMBL/GenBank/DDBJ whole genome shotgun (WGS) entry which is preliminary data.</text>
</comment>
<dbReference type="EMBL" id="QNRJ01000007">
    <property type="protein sequence ID" value="RBP03923.1"/>
    <property type="molecule type" value="Genomic_DNA"/>
</dbReference>
<accession>A0A366END7</accession>